<dbReference type="RefSeq" id="WP_020000734.1">
    <property type="nucleotide sequence ID" value="NZ_CP192217.1"/>
</dbReference>
<evidence type="ECO:0000259" key="9">
    <source>
        <dbReference type="PROSITE" id="PS51379"/>
    </source>
</evidence>
<evidence type="ECO:0000256" key="6">
    <source>
        <dbReference type="ARBA" id="ARBA00023004"/>
    </source>
</evidence>
<keyword evidence="3 8" id="KW-0004">4Fe-4S</keyword>
<organism evidence="11 12">
    <name type="scientific">Halodesulfovibrio aestuarii</name>
    <dbReference type="NCBI Taxonomy" id="126333"/>
    <lineage>
        <taxon>Bacteria</taxon>
        <taxon>Pseudomonadati</taxon>
        <taxon>Thermodesulfobacteriota</taxon>
        <taxon>Desulfovibrionia</taxon>
        <taxon>Desulfovibrionales</taxon>
        <taxon>Desulfovibrionaceae</taxon>
        <taxon>Halodesulfovibrio</taxon>
    </lineage>
</organism>
<evidence type="ECO:0000256" key="7">
    <source>
        <dbReference type="ARBA" id="ARBA00023014"/>
    </source>
</evidence>
<dbReference type="EMBL" id="JBFSOO010000013">
    <property type="protein sequence ID" value="MEZ6854710.1"/>
    <property type="molecule type" value="Genomic_DNA"/>
</dbReference>
<evidence type="ECO:0000256" key="5">
    <source>
        <dbReference type="ARBA" id="ARBA00022982"/>
    </source>
</evidence>
<evidence type="ECO:0000256" key="4">
    <source>
        <dbReference type="ARBA" id="ARBA00022723"/>
    </source>
</evidence>
<reference evidence="10 13" key="2">
    <citation type="submission" date="2024-07" db="EMBL/GenBank/DDBJ databases">
        <title>Active virus-host system and metabolic interactions in a Lokiarchaeon culture.</title>
        <authorList>
            <person name="Ponce Toledo R.I."/>
            <person name="Rodrigues Oliveira T."/>
            <person name="Schleper C."/>
        </authorList>
    </citation>
    <scope>NUCLEOTIDE SEQUENCE [LARGE SCALE GENOMIC DNA]</scope>
    <source>
        <strain evidence="10 13">B35</strain>
    </source>
</reference>
<evidence type="ECO:0000256" key="3">
    <source>
        <dbReference type="ARBA" id="ARBA00022485"/>
    </source>
</evidence>
<gene>
    <name evidence="10" type="ORF">AB2Z07_14480</name>
    <name evidence="11" type="ORF">SAMN05660830_01298</name>
</gene>
<keyword evidence="6 8" id="KW-0408">Iron</keyword>
<dbReference type="EMBL" id="FQZR01000003">
    <property type="protein sequence ID" value="SHI99320.1"/>
    <property type="molecule type" value="Genomic_DNA"/>
</dbReference>
<dbReference type="InterPro" id="IPR050294">
    <property type="entry name" value="RnfB_subfamily"/>
</dbReference>
<reference evidence="11 12" key="1">
    <citation type="submission" date="2016-11" db="EMBL/GenBank/DDBJ databases">
        <authorList>
            <person name="Varghese N."/>
            <person name="Submissions S."/>
        </authorList>
    </citation>
    <scope>NUCLEOTIDE SEQUENCE [LARGE SCALE GENOMIC DNA]</scope>
    <source>
        <strain evidence="11 12">DSM 17919</strain>
    </source>
</reference>
<dbReference type="PROSITE" id="PS00198">
    <property type="entry name" value="4FE4S_FER_1"/>
    <property type="match status" value="1"/>
</dbReference>
<evidence type="ECO:0000256" key="8">
    <source>
        <dbReference type="RuleBase" id="RU365098"/>
    </source>
</evidence>
<keyword evidence="2 8" id="KW-0813">Transport</keyword>
<dbReference type="GO" id="GO:0009055">
    <property type="term" value="F:electron transfer activity"/>
    <property type="evidence" value="ECO:0007669"/>
    <property type="project" value="UniProtKB-UniRule"/>
</dbReference>
<dbReference type="AlphaFoldDB" id="A0A8G2F7H9"/>
<comment type="function">
    <text evidence="8">Ferredoxins are iron-sulfur proteins that transfer electrons in a wide variety of metabolic reactions.</text>
</comment>
<keyword evidence="13" id="KW-1185">Reference proteome</keyword>
<comment type="caution">
    <text evidence="11">The sequence shown here is derived from an EMBL/GenBank/DDBJ whole genome shotgun (WGS) entry which is preliminary data.</text>
</comment>
<dbReference type="PANTHER" id="PTHR42859">
    <property type="entry name" value="OXIDOREDUCTASE"/>
    <property type="match status" value="1"/>
</dbReference>
<evidence type="ECO:0000256" key="2">
    <source>
        <dbReference type="ARBA" id="ARBA00022448"/>
    </source>
</evidence>
<dbReference type="PROSITE" id="PS51379">
    <property type="entry name" value="4FE4S_FER_2"/>
    <property type="match status" value="3"/>
</dbReference>
<comment type="cofactor">
    <cofactor evidence="1 8">
        <name>[4Fe-4S] cluster</name>
        <dbReference type="ChEBI" id="CHEBI:49883"/>
    </cofactor>
</comment>
<dbReference type="Pfam" id="PF25160">
    <property type="entry name" value="LdpA_Fe-S-bd"/>
    <property type="match status" value="1"/>
</dbReference>
<keyword evidence="5 8" id="KW-0249">Electron transport</keyword>
<feature type="domain" description="4Fe-4S ferredoxin-type" evidence="9">
    <location>
        <begin position="45"/>
        <end position="76"/>
    </location>
</feature>
<keyword evidence="4 8" id="KW-0479">Metal-binding</keyword>
<keyword evidence="7 8" id="KW-0411">Iron-sulfur</keyword>
<protein>
    <recommendedName>
        <fullName evidence="8">Ferredoxin</fullName>
    </recommendedName>
</protein>
<proteinExistence type="predicted"/>
<feature type="domain" description="4Fe-4S ferredoxin-type" evidence="9">
    <location>
        <begin position="77"/>
        <end position="106"/>
    </location>
</feature>
<dbReference type="GO" id="GO:0051539">
    <property type="term" value="F:4 iron, 4 sulfur cluster binding"/>
    <property type="evidence" value="ECO:0007669"/>
    <property type="project" value="UniProtKB-UniRule"/>
</dbReference>
<dbReference type="SUPFAM" id="SSF54862">
    <property type="entry name" value="4Fe-4S ferredoxins"/>
    <property type="match status" value="1"/>
</dbReference>
<dbReference type="InterPro" id="IPR057431">
    <property type="entry name" value="LdpA_Fe-S-bd"/>
</dbReference>
<dbReference type="Gene3D" id="3.30.70.20">
    <property type="match status" value="2"/>
</dbReference>
<dbReference type="InterPro" id="IPR017896">
    <property type="entry name" value="4Fe4S_Fe-S-bd"/>
</dbReference>
<dbReference type="Pfam" id="PF00037">
    <property type="entry name" value="Fer4"/>
    <property type="match status" value="1"/>
</dbReference>
<dbReference type="Proteomes" id="UP000184001">
    <property type="component" value="Unassembled WGS sequence"/>
</dbReference>
<dbReference type="InterPro" id="IPR017900">
    <property type="entry name" value="4Fe4S_Fe_S_CS"/>
</dbReference>
<dbReference type="GO" id="GO:0046872">
    <property type="term" value="F:metal ion binding"/>
    <property type="evidence" value="ECO:0007669"/>
    <property type="project" value="UniProtKB-UniRule"/>
</dbReference>
<dbReference type="PRINTS" id="PR00354">
    <property type="entry name" value="7FE8SFRDOXIN"/>
</dbReference>
<dbReference type="Proteomes" id="UP001568358">
    <property type="component" value="Unassembled WGS sequence"/>
</dbReference>
<feature type="domain" description="4Fe-4S ferredoxin-type" evidence="9">
    <location>
        <begin position="108"/>
        <end position="133"/>
    </location>
</feature>
<evidence type="ECO:0000313" key="10">
    <source>
        <dbReference type="EMBL" id="MEZ6854710.1"/>
    </source>
</evidence>
<accession>A0A8G2F7H9</accession>
<evidence type="ECO:0000313" key="11">
    <source>
        <dbReference type="EMBL" id="SHI99320.1"/>
    </source>
</evidence>
<evidence type="ECO:0000313" key="13">
    <source>
        <dbReference type="Proteomes" id="UP001568358"/>
    </source>
</evidence>
<sequence length="139" mass="15082">MKRLEAVRMEQCIGCHSCSLACARLVHKKLSWNTAGIRISSAGGLTTGFEAHICVACDPAPCAEVCPTEALKQRKGGGVIVTHDKCIKCGKCAEVCPVDAIYYETESDLPYLCIHCGRCVPFCPHNCIELRDIPAREEG</sequence>
<name>A0A8G2F7H9_9BACT</name>
<dbReference type="InterPro" id="IPR000813">
    <property type="entry name" value="7Fe_ferredoxin"/>
</dbReference>
<evidence type="ECO:0000313" key="12">
    <source>
        <dbReference type="Proteomes" id="UP000184001"/>
    </source>
</evidence>
<evidence type="ECO:0000256" key="1">
    <source>
        <dbReference type="ARBA" id="ARBA00001966"/>
    </source>
</evidence>
<dbReference type="PANTHER" id="PTHR42859:SF15">
    <property type="entry name" value="IRON-SULFUR CLUSTER BINDING PROTEIN"/>
    <property type="match status" value="1"/>
</dbReference>